<feature type="non-terminal residue" evidence="1">
    <location>
        <position position="1"/>
    </location>
</feature>
<proteinExistence type="predicted"/>
<keyword evidence="2" id="KW-1185">Reference proteome</keyword>
<organism evidence="1 2">
    <name type="scientific">Russula earlei</name>
    <dbReference type="NCBI Taxonomy" id="71964"/>
    <lineage>
        <taxon>Eukaryota</taxon>
        <taxon>Fungi</taxon>
        <taxon>Dikarya</taxon>
        <taxon>Basidiomycota</taxon>
        <taxon>Agaricomycotina</taxon>
        <taxon>Agaricomycetes</taxon>
        <taxon>Russulales</taxon>
        <taxon>Russulaceae</taxon>
        <taxon>Russula</taxon>
    </lineage>
</organism>
<dbReference type="Proteomes" id="UP001207468">
    <property type="component" value="Unassembled WGS sequence"/>
</dbReference>
<evidence type="ECO:0000313" key="1">
    <source>
        <dbReference type="EMBL" id="KAI9448736.1"/>
    </source>
</evidence>
<evidence type="ECO:0000313" key="2">
    <source>
        <dbReference type="Proteomes" id="UP001207468"/>
    </source>
</evidence>
<gene>
    <name evidence="1" type="ORF">F5148DRAFT_987968</name>
</gene>
<sequence>LQDFVNTSAQTHMRNKEDVISYFQQFLQHSNPLHATNCITDNECNSEFFQGLHAKDHNILASRLFP</sequence>
<comment type="caution">
    <text evidence="1">The sequence shown here is derived from an EMBL/GenBank/DDBJ whole genome shotgun (WGS) entry which is preliminary data.</text>
</comment>
<accession>A0ACC0TW27</accession>
<name>A0ACC0TW27_9AGAM</name>
<reference evidence="1" key="1">
    <citation type="submission" date="2021-03" db="EMBL/GenBank/DDBJ databases">
        <title>Evolutionary priming and transition to the ectomycorrhizal habit in an iconic lineage of mushroom-forming fungi: is preadaptation a requirement?</title>
        <authorList>
            <consortium name="DOE Joint Genome Institute"/>
            <person name="Looney B.P."/>
            <person name="Miyauchi S."/>
            <person name="Morin E."/>
            <person name="Drula E."/>
            <person name="Courty P.E."/>
            <person name="Chicoki N."/>
            <person name="Fauchery L."/>
            <person name="Kohler A."/>
            <person name="Kuo A."/>
            <person name="LaButti K."/>
            <person name="Pangilinan J."/>
            <person name="Lipzen A."/>
            <person name="Riley R."/>
            <person name="Andreopoulos W."/>
            <person name="He G."/>
            <person name="Johnson J."/>
            <person name="Barry K.W."/>
            <person name="Grigoriev I.V."/>
            <person name="Nagy L."/>
            <person name="Hibbett D."/>
            <person name="Henrissat B."/>
            <person name="Matheny P.B."/>
            <person name="Labbe J."/>
            <person name="Martin A.F."/>
        </authorList>
    </citation>
    <scope>NUCLEOTIDE SEQUENCE</scope>
    <source>
        <strain evidence="1">BPL698</strain>
    </source>
</reference>
<dbReference type="EMBL" id="JAGFNK010000562">
    <property type="protein sequence ID" value="KAI9448736.1"/>
    <property type="molecule type" value="Genomic_DNA"/>
</dbReference>
<protein>
    <submittedName>
        <fullName evidence="1">Uncharacterized protein</fullName>
    </submittedName>
</protein>